<sequence length="177" mass="19086">MNAAGGENEGDGPGRGMRPTWGRQPLIAAAMLNPALISAVLATAADGHQKEAEQGMPWSLSFIVAPLVLHRGTRQALPGTKSTHLTTWLTRNAALRVGFPHRARALVDPVRQGLQFGLTHGVVMLEADRLNGRVRRPRGFRPPDELDEILRKASFVGRWLARTGSTATVFAVFGVAP</sequence>
<protein>
    <submittedName>
        <fullName evidence="2">Three component ABC system middle component</fullName>
    </submittedName>
</protein>
<name>A0ABW3F180_9ACTN</name>
<dbReference type="Pfam" id="PF20131">
    <property type="entry name" value="MC3"/>
    <property type="match status" value="1"/>
</dbReference>
<reference evidence="3" key="1">
    <citation type="journal article" date="2019" name="Int. J. Syst. Evol. Microbiol.">
        <title>The Global Catalogue of Microorganisms (GCM) 10K type strain sequencing project: providing services to taxonomists for standard genome sequencing and annotation.</title>
        <authorList>
            <consortium name="The Broad Institute Genomics Platform"/>
            <consortium name="The Broad Institute Genome Sequencing Center for Infectious Disease"/>
            <person name="Wu L."/>
            <person name="Ma J."/>
        </authorList>
    </citation>
    <scope>NUCLEOTIDE SEQUENCE [LARGE SCALE GENOMIC DNA]</scope>
    <source>
        <strain evidence="3">JCM 31202</strain>
    </source>
</reference>
<keyword evidence="3" id="KW-1185">Reference proteome</keyword>
<evidence type="ECO:0000313" key="2">
    <source>
        <dbReference type="EMBL" id="MFD0904771.1"/>
    </source>
</evidence>
<organism evidence="2 3">
    <name type="scientific">Actinomadura sediminis</name>
    <dbReference type="NCBI Taxonomy" id="1038904"/>
    <lineage>
        <taxon>Bacteria</taxon>
        <taxon>Bacillati</taxon>
        <taxon>Actinomycetota</taxon>
        <taxon>Actinomycetes</taxon>
        <taxon>Streptosporangiales</taxon>
        <taxon>Thermomonosporaceae</taxon>
        <taxon>Actinomadura</taxon>
    </lineage>
</organism>
<dbReference type="InterPro" id="IPR045390">
    <property type="entry name" value="ABC-3C_MC3"/>
</dbReference>
<proteinExistence type="predicted"/>
<dbReference type="Proteomes" id="UP001596972">
    <property type="component" value="Unassembled WGS sequence"/>
</dbReference>
<accession>A0ABW3F180</accession>
<gene>
    <name evidence="2" type="ORF">ACFQ11_30615</name>
</gene>
<feature type="region of interest" description="Disordered" evidence="1">
    <location>
        <begin position="1"/>
        <end position="20"/>
    </location>
</feature>
<dbReference type="RefSeq" id="WP_378304978.1">
    <property type="nucleotide sequence ID" value="NZ_JBHTJA010000098.1"/>
</dbReference>
<evidence type="ECO:0000256" key="1">
    <source>
        <dbReference type="SAM" id="MobiDB-lite"/>
    </source>
</evidence>
<comment type="caution">
    <text evidence="2">The sequence shown here is derived from an EMBL/GenBank/DDBJ whole genome shotgun (WGS) entry which is preliminary data.</text>
</comment>
<dbReference type="EMBL" id="JBHTJA010000098">
    <property type="protein sequence ID" value="MFD0904771.1"/>
    <property type="molecule type" value="Genomic_DNA"/>
</dbReference>
<evidence type="ECO:0000313" key="3">
    <source>
        <dbReference type="Proteomes" id="UP001596972"/>
    </source>
</evidence>